<dbReference type="SUPFAM" id="SSF55874">
    <property type="entry name" value="ATPase domain of HSP90 chaperone/DNA topoisomerase II/histidine kinase"/>
    <property type="match status" value="1"/>
</dbReference>
<evidence type="ECO:0000256" key="6">
    <source>
        <dbReference type="ARBA" id="ARBA00022777"/>
    </source>
</evidence>
<dbReference type="SUPFAM" id="SSF55785">
    <property type="entry name" value="PYP-like sensor domain (PAS domain)"/>
    <property type="match status" value="1"/>
</dbReference>
<reference evidence="11" key="1">
    <citation type="submission" date="2017-05" db="EMBL/GenBank/DDBJ databases">
        <authorList>
            <person name="Sung H."/>
        </authorList>
    </citation>
    <scope>NUCLEOTIDE SEQUENCE [LARGE SCALE GENOMIC DNA]</scope>
    <source>
        <strain evidence="11">AR23208</strain>
    </source>
</reference>
<dbReference type="InterPro" id="IPR003661">
    <property type="entry name" value="HisK_dim/P_dom"/>
</dbReference>
<evidence type="ECO:0000256" key="4">
    <source>
        <dbReference type="ARBA" id="ARBA00022679"/>
    </source>
</evidence>
<dbReference type="GO" id="GO:0005524">
    <property type="term" value="F:ATP binding"/>
    <property type="evidence" value="ECO:0007669"/>
    <property type="project" value="UniProtKB-KW"/>
</dbReference>
<dbReference type="EC" id="2.7.13.3" evidence="2"/>
<dbReference type="CDD" id="cd00130">
    <property type="entry name" value="PAS"/>
    <property type="match status" value="1"/>
</dbReference>
<dbReference type="Proteomes" id="UP000195437">
    <property type="component" value="Chromosome"/>
</dbReference>
<proteinExistence type="predicted"/>
<dbReference type="InterPro" id="IPR036890">
    <property type="entry name" value="HATPase_C_sf"/>
</dbReference>
<dbReference type="GO" id="GO:0000155">
    <property type="term" value="F:phosphorelay sensor kinase activity"/>
    <property type="evidence" value="ECO:0007669"/>
    <property type="project" value="InterPro"/>
</dbReference>
<keyword evidence="5" id="KW-0547">Nucleotide-binding</keyword>
<dbReference type="PRINTS" id="PR00344">
    <property type="entry name" value="BCTRLSENSOR"/>
</dbReference>
<keyword evidence="3" id="KW-0597">Phosphoprotein</keyword>
<accession>A0A1Y0IK96</accession>
<dbReference type="Gene3D" id="3.30.565.10">
    <property type="entry name" value="Histidine kinase-like ATPase, C-terminal domain"/>
    <property type="match status" value="1"/>
</dbReference>
<dbReference type="InterPro" id="IPR003594">
    <property type="entry name" value="HATPase_dom"/>
</dbReference>
<dbReference type="PROSITE" id="PS50109">
    <property type="entry name" value="HIS_KIN"/>
    <property type="match status" value="1"/>
</dbReference>
<evidence type="ECO:0000256" key="3">
    <source>
        <dbReference type="ARBA" id="ARBA00022553"/>
    </source>
</evidence>
<dbReference type="PANTHER" id="PTHR43065">
    <property type="entry name" value="SENSOR HISTIDINE KINASE"/>
    <property type="match status" value="1"/>
</dbReference>
<evidence type="ECO:0000256" key="2">
    <source>
        <dbReference type="ARBA" id="ARBA00012438"/>
    </source>
</evidence>
<dbReference type="InterPro" id="IPR035965">
    <property type="entry name" value="PAS-like_dom_sf"/>
</dbReference>
<dbReference type="Pfam" id="PF00512">
    <property type="entry name" value="HisKA"/>
    <property type="match status" value="1"/>
</dbReference>
<evidence type="ECO:0000256" key="7">
    <source>
        <dbReference type="ARBA" id="ARBA00022840"/>
    </source>
</evidence>
<dbReference type="CDD" id="cd00082">
    <property type="entry name" value="HisKA"/>
    <property type="match status" value="1"/>
</dbReference>
<dbReference type="InterPro" id="IPR036097">
    <property type="entry name" value="HisK_dim/P_sf"/>
</dbReference>
<keyword evidence="11" id="KW-1185">Reference proteome</keyword>
<dbReference type="OrthoDB" id="9815750at2"/>
<protein>
    <recommendedName>
        <fullName evidence="2">histidine kinase</fullName>
        <ecNumber evidence="2">2.7.13.3</ecNumber>
    </recommendedName>
</protein>
<evidence type="ECO:0000256" key="5">
    <source>
        <dbReference type="ARBA" id="ARBA00022741"/>
    </source>
</evidence>
<dbReference type="Gene3D" id="3.30.450.20">
    <property type="entry name" value="PAS domain"/>
    <property type="match status" value="1"/>
</dbReference>
<dbReference type="SUPFAM" id="SSF47384">
    <property type="entry name" value="Homodimeric domain of signal transducing histidine kinase"/>
    <property type="match status" value="1"/>
</dbReference>
<keyword evidence="4" id="KW-0808">Transferase</keyword>
<dbReference type="Pfam" id="PF02518">
    <property type="entry name" value="HATPase_c"/>
    <property type="match status" value="1"/>
</dbReference>
<dbReference type="SMART" id="SM00388">
    <property type="entry name" value="HisKA"/>
    <property type="match status" value="1"/>
</dbReference>
<organism evidence="10 11">
    <name type="scientific">Tumebacillus avium</name>
    <dbReference type="NCBI Taxonomy" id="1903704"/>
    <lineage>
        <taxon>Bacteria</taxon>
        <taxon>Bacillati</taxon>
        <taxon>Bacillota</taxon>
        <taxon>Bacilli</taxon>
        <taxon>Bacillales</taxon>
        <taxon>Alicyclobacillaceae</taxon>
        <taxon>Tumebacillus</taxon>
    </lineage>
</organism>
<dbReference type="InterPro" id="IPR004358">
    <property type="entry name" value="Sig_transdc_His_kin-like_C"/>
</dbReference>
<dbReference type="PANTHER" id="PTHR43065:SF10">
    <property type="entry name" value="PEROXIDE STRESS-ACTIVATED HISTIDINE KINASE MAK3"/>
    <property type="match status" value="1"/>
</dbReference>
<keyword evidence="7" id="KW-0067">ATP-binding</keyword>
<comment type="catalytic activity">
    <reaction evidence="1">
        <text>ATP + protein L-histidine = ADP + protein N-phospho-L-histidine.</text>
        <dbReference type="EC" id="2.7.13.3"/>
    </reaction>
</comment>
<evidence type="ECO:0000259" key="9">
    <source>
        <dbReference type="PROSITE" id="PS50109"/>
    </source>
</evidence>
<dbReference type="Gene3D" id="1.10.287.130">
    <property type="match status" value="1"/>
</dbReference>
<dbReference type="KEGG" id="tum:CBW65_07315"/>
<feature type="domain" description="Histidine kinase" evidence="9">
    <location>
        <begin position="161"/>
        <end position="372"/>
    </location>
</feature>
<keyword evidence="6" id="KW-0418">Kinase</keyword>
<evidence type="ECO:0000313" key="10">
    <source>
        <dbReference type="EMBL" id="ARU60922.1"/>
    </source>
</evidence>
<dbReference type="AlphaFoldDB" id="A0A1Y0IK96"/>
<evidence type="ECO:0000256" key="1">
    <source>
        <dbReference type="ARBA" id="ARBA00000085"/>
    </source>
</evidence>
<sequence>MTGGTWEMKQTSELDERNAGLKAPDFRVEGLNVESYHDGVLVLDFAMNVLSVNKAAADFLPGDWSGEFPKQLGEVFPEMTEEYDWLSRLVRERCCFRNHIINLSRDGKMRTLLTDSSFLRGPDGEQEAICLFLKDIGNIVSLEQKIQHNEILATVGKIAAGVAHEIRNPLTSIKGFLQIMRHELDKQGMQKEFSYTDVMLSEIDRVNELVGELLLLSKPRELRMEQLEMEELIMAMAPLISSESILNNIEFHLSLKSVPKVYADPEMLKQVFLNLVKNAIESMNETEGGKMVIATDYMPAERMVRIDVQDSGPGIPHYLVDRIFDAFFTTKETGTGLGLPICQRLVNDLGGRIKVKTKGYGTTFSVFLPAMAE</sequence>
<evidence type="ECO:0000256" key="8">
    <source>
        <dbReference type="ARBA" id="ARBA00023012"/>
    </source>
</evidence>
<dbReference type="SMART" id="SM00387">
    <property type="entry name" value="HATPase_c"/>
    <property type="match status" value="1"/>
</dbReference>
<gene>
    <name evidence="10" type="ORF">CBW65_07315</name>
</gene>
<dbReference type="InterPro" id="IPR000014">
    <property type="entry name" value="PAS"/>
</dbReference>
<keyword evidence="8" id="KW-0902">Two-component regulatory system</keyword>
<dbReference type="InterPro" id="IPR005467">
    <property type="entry name" value="His_kinase_dom"/>
</dbReference>
<name>A0A1Y0IK96_9BACL</name>
<evidence type="ECO:0000313" key="11">
    <source>
        <dbReference type="Proteomes" id="UP000195437"/>
    </source>
</evidence>
<dbReference type="EMBL" id="CP021434">
    <property type="protein sequence ID" value="ARU60922.1"/>
    <property type="molecule type" value="Genomic_DNA"/>
</dbReference>